<dbReference type="Pfam" id="PF24827">
    <property type="entry name" value="AstE_AspA_cat"/>
    <property type="match status" value="1"/>
</dbReference>
<dbReference type="PANTHER" id="PTHR37326">
    <property type="entry name" value="BLL3975 PROTEIN"/>
    <property type="match status" value="1"/>
</dbReference>
<dbReference type="PIRSF" id="PIRSF039012">
    <property type="entry name" value="ASP"/>
    <property type="match status" value="1"/>
</dbReference>
<dbReference type="Proteomes" id="UP001301140">
    <property type="component" value="Unassembled WGS sequence"/>
</dbReference>
<dbReference type="RefSeq" id="WP_327789365.1">
    <property type="nucleotide sequence ID" value="NZ_JARGEQ010000101.1"/>
</dbReference>
<comment type="cofactor">
    <cofactor evidence="1">
        <name>Zn(2+)</name>
        <dbReference type="ChEBI" id="CHEBI:29105"/>
    </cofactor>
</comment>
<dbReference type="GO" id="GO:0016788">
    <property type="term" value="F:hydrolase activity, acting on ester bonds"/>
    <property type="evidence" value="ECO:0007669"/>
    <property type="project" value="InterPro"/>
</dbReference>
<reference evidence="6 7" key="1">
    <citation type="submission" date="2023-03" db="EMBL/GenBank/DDBJ databases">
        <title>YIM 152171 draft genome.</title>
        <authorList>
            <person name="Yang Z."/>
        </authorList>
    </citation>
    <scope>NUCLEOTIDE SEQUENCE [LARGE SCALE GENOMIC DNA]</scope>
    <source>
        <strain evidence="6 7">YIM 152171</strain>
    </source>
</reference>
<dbReference type="GO" id="GO:0046872">
    <property type="term" value="F:metal ion binding"/>
    <property type="evidence" value="ECO:0007669"/>
    <property type="project" value="UniProtKB-KW"/>
</dbReference>
<dbReference type="EMBL" id="JARGEQ010000101">
    <property type="protein sequence ID" value="MDF1586943.1"/>
    <property type="molecule type" value="Genomic_DNA"/>
</dbReference>
<dbReference type="GO" id="GO:0016811">
    <property type="term" value="F:hydrolase activity, acting on carbon-nitrogen (but not peptide) bonds, in linear amides"/>
    <property type="evidence" value="ECO:0007669"/>
    <property type="project" value="InterPro"/>
</dbReference>
<dbReference type="InterPro" id="IPR055438">
    <property type="entry name" value="AstE_AspA_cat"/>
</dbReference>
<sequence>MTRASRLSAEVDFSKDGKQTGFVRVPHSVHRSAYGWLPIPITCIKNGEGPRVLCVAGNHGDEWDGQLALMKLVRELTPERVRGRIVILSAANFPAVMASTRTSPIDGGNLNRSFPGDPDGGITAQIAYYIEHVLLADSDYCIDLHSGGSSLMYIPSTLSRKLEDPREMERAIGLLKAFGAPYGYITDSPQGEDRTLSSAAARQNVLYLGTELGGAGTLSLHSIEVAEGGVRRALGRMGVLPEAADETPPETKLLSVRGSDYYVYAPDGGVFEPFVDLGDQVTAGQPAGAVHFPDTPWREPTLFRFQRDGMVLCKRWPSRCERGDCLFHLGTPWEG</sequence>
<feature type="domain" description="Succinylglutamate desuccinylase/Aspartoacylase catalytic" evidence="5">
    <location>
        <begin position="49"/>
        <end position="234"/>
    </location>
</feature>
<dbReference type="SUPFAM" id="SSF53187">
    <property type="entry name" value="Zn-dependent exopeptidases"/>
    <property type="match status" value="1"/>
</dbReference>
<keyword evidence="2" id="KW-0479">Metal-binding</keyword>
<dbReference type="InterPro" id="IPR053138">
    <property type="entry name" value="N-alpha-Ac-DABA_deacetylase"/>
</dbReference>
<accession>A0AAP4D5J6</accession>
<proteinExistence type="predicted"/>
<evidence type="ECO:0000313" key="7">
    <source>
        <dbReference type="Proteomes" id="UP001301140"/>
    </source>
</evidence>
<organism evidence="6 7">
    <name type="scientific">Marinimicrococcus flavescens</name>
    <dbReference type="NCBI Taxonomy" id="3031815"/>
    <lineage>
        <taxon>Bacteria</taxon>
        <taxon>Pseudomonadati</taxon>
        <taxon>Pseudomonadota</taxon>
        <taxon>Alphaproteobacteria</taxon>
        <taxon>Geminicoccales</taxon>
        <taxon>Geminicoccaceae</taxon>
        <taxon>Marinimicrococcus</taxon>
    </lineage>
</organism>
<dbReference type="PANTHER" id="PTHR37326:SF1">
    <property type="entry name" value="BLL3975 PROTEIN"/>
    <property type="match status" value="1"/>
</dbReference>
<comment type="caution">
    <text evidence="6">The sequence shown here is derived from an EMBL/GenBank/DDBJ whole genome shotgun (WGS) entry which is preliminary data.</text>
</comment>
<evidence type="ECO:0000256" key="2">
    <source>
        <dbReference type="ARBA" id="ARBA00022723"/>
    </source>
</evidence>
<dbReference type="AlphaFoldDB" id="A0AAP4D5J6"/>
<keyword evidence="7" id="KW-1185">Reference proteome</keyword>
<protein>
    <submittedName>
        <fullName evidence="6">Succinylglutamate desuccinylase/aspartoacylase family protein</fullName>
    </submittedName>
</protein>
<gene>
    <name evidence="6" type="ORF">PZ740_11200</name>
</gene>
<name>A0AAP4D5J6_9PROT</name>
<evidence type="ECO:0000256" key="3">
    <source>
        <dbReference type="ARBA" id="ARBA00022801"/>
    </source>
</evidence>
<dbReference type="InterPro" id="IPR043795">
    <property type="entry name" value="N-alpha-Ac-DABA-like"/>
</dbReference>
<dbReference type="Gene3D" id="3.40.630.10">
    <property type="entry name" value="Zn peptidases"/>
    <property type="match status" value="1"/>
</dbReference>
<keyword evidence="3" id="KW-0378">Hydrolase</keyword>
<dbReference type="CDD" id="cd06252">
    <property type="entry name" value="M14_ASTE_ASPA-like"/>
    <property type="match status" value="1"/>
</dbReference>
<evidence type="ECO:0000259" key="5">
    <source>
        <dbReference type="Pfam" id="PF24827"/>
    </source>
</evidence>
<evidence type="ECO:0000256" key="4">
    <source>
        <dbReference type="ARBA" id="ARBA00022833"/>
    </source>
</evidence>
<evidence type="ECO:0000313" key="6">
    <source>
        <dbReference type="EMBL" id="MDF1586943.1"/>
    </source>
</evidence>
<keyword evidence="4" id="KW-0862">Zinc</keyword>
<evidence type="ECO:0000256" key="1">
    <source>
        <dbReference type="ARBA" id="ARBA00001947"/>
    </source>
</evidence>